<proteinExistence type="inferred from homology"/>
<dbReference type="InterPro" id="IPR011990">
    <property type="entry name" value="TPR-like_helical_dom_sf"/>
</dbReference>
<feature type="coiled-coil region" evidence="2">
    <location>
        <begin position="59"/>
        <end position="93"/>
    </location>
</feature>
<dbReference type="EMBL" id="DSLG01000005">
    <property type="protein sequence ID" value="HEA87332.1"/>
    <property type="molecule type" value="Genomic_DNA"/>
</dbReference>
<feature type="domain" description="Outer membrane lipoprotein BamD-like" evidence="3">
    <location>
        <begin position="131"/>
        <end position="250"/>
    </location>
</feature>
<dbReference type="SUPFAM" id="SSF48452">
    <property type="entry name" value="TPR-like"/>
    <property type="match status" value="1"/>
</dbReference>
<keyword evidence="2" id="KW-0175">Coiled coil</keyword>
<sequence length="252" mass="28495">MTASRSFYPAVISLAASGLLAVMCFPGCALQREYVRRGLLLDSINLQLQRIEQQQQLQYKELIQSRAEVLTLIEQLENRIGEVDAELGDIEDRIERIGRRLGAWQGTLLADSLNSQPAITKADSSVARLDPDVIYNTAYLDFTRTNYQVAITGFRRFIQLFPSSDLADNAQYWIGECFYSLNQLDSALTEFNRVREKYPDGNKVPAALYKMGLIYQLLGKGALAKAKFEEIVSGFPDSPEAKLAQERLKNWR</sequence>
<evidence type="ECO:0000256" key="2">
    <source>
        <dbReference type="SAM" id="Coils"/>
    </source>
</evidence>
<comment type="caution">
    <text evidence="4">The sequence shown here is derived from an EMBL/GenBank/DDBJ whole genome shotgun (WGS) entry which is preliminary data.</text>
</comment>
<accession>A0A7C1NBS5</accession>
<dbReference type="InterPro" id="IPR034706">
    <property type="entry name" value="CpoB"/>
</dbReference>
<dbReference type="NCBIfam" id="TIGR02795">
    <property type="entry name" value="tol_pal_ybgF"/>
    <property type="match status" value="1"/>
</dbReference>
<dbReference type="InterPro" id="IPR039565">
    <property type="entry name" value="BamD-like"/>
</dbReference>
<reference evidence="4" key="1">
    <citation type="journal article" date="2020" name="mSystems">
        <title>Genome- and Community-Level Interaction Insights into Carbon Utilization and Element Cycling Functions of Hydrothermarchaeota in Hydrothermal Sediment.</title>
        <authorList>
            <person name="Zhou Z."/>
            <person name="Liu Y."/>
            <person name="Xu W."/>
            <person name="Pan J."/>
            <person name="Luo Z.H."/>
            <person name="Li M."/>
        </authorList>
    </citation>
    <scope>NUCLEOTIDE SEQUENCE [LARGE SCALE GENOMIC DNA]</scope>
    <source>
        <strain evidence="5">SpSt-236</strain>
        <strain evidence="4">SpSt-265</strain>
        <strain evidence="6">SpSt-465</strain>
    </source>
</reference>
<dbReference type="Gene3D" id="1.25.40.10">
    <property type="entry name" value="Tetratricopeptide repeat domain"/>
    <property type="match status" value="1"/>
</dbReference>
<evidence type="ECO:0000256" key="1">
    <source>
        <dbReference type="ARBA" id="ARBA00022729"/>
    </source>
</evidence>
<name>A0A7C1NBS5_UNCW3</name>
<organism evidence="4">
    <name type="scientific">candidate division WOR-3 bacterium</name>
    <dbReference type="NCBI Taxonomy" id="2052148"/>
    <lineage>
        <taxon>Bacteria</taxon>
        <taxon>Bacteria division WOR-3</taxon>
    </lineage>
</organism>
<dbReference type="EMBL" id="DSKA01000209">
    <property type="protein sequence ID" value="HEE18477.1"/>
    <property type="molecule type" value="Genomic_DNA"/>
</dbReference>
<gene>
    <name evidence="4" type="primary">ybgF</name>
    <name evidence="5" type="ORF">ENP62_02865</name>
    <name evidence="4" type="ORF">ENP94_04885</name>
    <name evidence="6" type="ORF">ENS16_06320</name>
</gene>
<evidence type="ECO:0000313" key="5">
    <source>
        <dbReference type="EMBL" id="HEE18477.1"/>
    </source>
</evidence>
<keyword evidence="1" id="KW-0732">Signal</keyword>
<evidence type="ECO:0000313" key="4">
    <source>
        <dbReference type="EMBL" id="HEA87332.1"/>
    </source>
</evidence>
<evidence type="ECO:0000259" key="3">
    <source>
        <dbReference type="Pfam" id="PF13525"/>
    </source>
</evidence>
<evidence type="ECO:0000313" key="6">
    <source>
        <dbReference type="EMBL" id="HFJ54287.1"/>
    </source>
</evidence>
<dbReference type="Pfam" id="PF13525">
    <property type="entry name" value="YfiO"/>
    <property type="match status" value="1"/>
</dbReference>
<dbReference type="HAMAP" id="MF_02066">
    <property type="entry name" value="CpoB"/>
    <property type="match status" value="1"/>
</dbReference>
<dbReference type="EMBL" id="DSTU01000008">
    <property type="protein sequence ID" value="HFJ54287.1"/>
    <property type="molecule type" value="Genomic_DNA"/>
</dbReference>
<dbReference type="AlphaFoldDB" id="A0A7C1NBS5"/>
<dbReference type="GO" id="GO:0051301">
    <property type="term" value="P:cell division"/>
    <property type="evidence" value="ECO:0007669"/>
    <property type="project" value="InterPro"/>
</dbReference>
<dbReference type="InterPro" id="IPR014162">
    <property type="entry name" value="CpoB_C"/>
</dbReference>
<protein>
    <submittedName>
        <fullName evidence="4">Tol-pal system protein YbgF</fullName>
    </submittedName>
</protein>